<dbReference type="RefSeq" id="WP_176847208.1">
    <property type="nucleotide sequence ID" value="NZ_CP061498.1"/>
</dbReference>
<comment type="catalytic activity">
    <reaction evidence="1 7">
        <text>2-C-methyl-D-erythritol 4-phosphate + CTP + H(+) = 4-CDP-2-C-methyl-D-erythritol + diphosphate</text>
        <dbReference type="Rhea" id="RHEA:13429"/>
        <dbReference type="ChEBI" id="CHEBI:15378"/>
        <dbReference type="ChEBI" id="CHEBI:33019"/>
        <dbReference type="ChEBI" id="CHEBI:37563"/>
        <dbReference type="ChEBI" id="CHEBI:57823"/>
        <dbReference type="ChEBI" id="CHEBI:58262"/>
        <dbReference type="EC" id="2.7.7.60"/>
    </reaction>
</comment>
<dbReference type="PANTHER" id="PTHR32125">
    <property type="entry name" value="2-C-METHYL-D-ERYTHRITOL 4-PHOSPHATE CYTIDYLYLTRANSFERASE, CHLOROPLASTIC"/>
    <property type="match status" value="1"/>
</dbReference>
<feature type="site" description="Positions MEP for the nucleophilic attack" evidence="7">
    <location>
        <position position="166"/>
    </location>
</feature>
<comment type="pathway">
    <text evidence="2 7">Isoprenoid biosynthesis; isopentenyl diphosphate biosynthesis via DXP pathway; isopentenyl diphosphate from 1-deoxy-D-xylulose 5-phosphate: step 2/6.</text>
</comment>
<evidence type="ECO:0000256" key="3">
    <source>
        <dbReference type="ARBA" id="ARBA00009789"/>
    </source>
</evidence>
<dbReference type="UniPathway" id="UPA00056">
    <property type="reaction ID" value="UER00093"/>
</dbReference>
<evidence type="ECO:0000256" key="1">
    <source>
        <dbReference type="ARBA" id="ARBA00001282"/>
    </source>
</evidence>
<evidence type="ECO:0000256" key="5">
    <source>
        <dbReference type="ARBA" id="ARBA00022695"/>
    </source>
</evidence>
<dbReference type="Proteomes" id="UP000198539">
    <property type="component" value="Unassembled WGS sequence"/>
</dbReference>
<dbReference type="GO" id="GO:0050518">
    <property type="term" value="F:2-C-methyl-D-erythritol 4-phosphate cytidylyltransferase activity"/>
    <property type="evidence" value="ECO:0007669"/>
    <property type="project" value="UniProtKB-UniRule"/>
</dbReference>
<dbReference type="HAMAP" id="MF_00108">
    <property type="entry name" value="IspD"/>
    <property type="match status" value="1"/>
</dbReference>
<feature type="site" description="Transition state stabilizer" evidence="7">
    <location>
        <position position="40"/>
    </location>
</feature>
<dbReference type="EC" id="2.7.7.60" evidence="7"/>
<gene>
    <name evidence="7" type="primary">ispD</name>
    <name evidence="8" type="ORF">SAMN04488238_10918</name>
</gene>
<evidence type="ECO:0000256" key="7">
    <source>
        <dbReference type="HAMAP-Rule" id="MF_00108"/>
    </source>
</evidence>
<keyword evidence="5 7" id="KW-0548">Nucleotidyltransferase</keyword>
<comment type="function">
    <text evidence="7">Catalyzes the formation of 4-diphosphocytidyl-2-C-methyl-D-erythritol from CTP and 2-C-methyl-D-erythritol 4-phosphate (MEP).</text>
</comment>
<keyword evidence="9" id="KW-1185">Reference proteome</keyword>
<evidence type="ECO:0000313" key="9">
    <source>
        <dbReference type="Proteomes" id="UP000198539"/>
    </source>
</evidence>
<protein>
    <recommendedName>
        <fullName evidence="7">2-C-methyl-D-erythritol 4-phosphate cytidylyltransferase</fullName>
        <ecNumber evidence="7">2.7.7.60</ecNumber>
    </recommendedName>
    <alternativeName>
        <fullName evidence="7">4-diphosphocytidyl-2C-methyl-D-erythritol synthase</fullName>
    </alternativeName>
    <alternativeName>
        <fullName evidence="7">MEP cytidylyltransferase</fullName>
        <shortName evidence="7">MCT</shortName>
    </alternativeName>
</protein>
<evidence type="ECO:0000256" key="2">
    <source>
        <dbReference type="ARBA" id="ARBA00004787"/>
    </source>
</evidence>
<evidence type="ECO:0000256" key="4">
    <source>
        <dbReference type="ARBA" id="ARBA00022679"/>
    </source>
</evidence>
<dbReference type="AlphaFoldDB" id="A0A1H3C4P3"/>
<dbReference type="InterPro" id="IPR050088">
    <property type="entry name" value="IspD/TarI_cytidylyltransf_bact"/>
</dbReference>
<dbReference type="GO" id="GO:0019288">
    <property type="term" value="P:isopentenyl diphosphate biosynthetic process, methylerythritol 4-phosphate pathway"/>
    <property type="evidence" value="ECO:0007669"/>
    <property type="project" value="UniProtKB-UniRule"/>
</dbReference>
<name>A0A1H3C4P3_9RHOB</name>
<dbReference type="SUPFAM" id="SSF53448">
    <property type="entry name" value="Nucleotide-diphospho-sugar transferases"/>
    <property type="match status" value="1"/>
</dbReference>
<dbReference type="Gene3D" id="3.90.550.10">
    <property type="entry name" value="Spore Coat Polysaccharide Biosynthesis Protein SpsA, Chain A"/>
    <property type="match status" value="1"/>
</dbReference>
<dbReference type="NCBIfam" id="TIGR00453">
    <property type="entry name" value="ispD"/>
    <property type="match status" value="1"/>
</dbReference>
<organism evidence="8 9">
    <name type="scientific">Roseicitreum antarcticum</name>
    <dbReference type="NCBI Taxonomy" id="564137"/>
    <lineage>
        <taxon>Bacteria</taxon>
        <taxon>Pseudomonadati</taxon>
        <taxon>Pseudomonadota</taxon>
        <taxon>Alphaproteobacteria</taxon>
        <taxon>Rhodobacterales</taxon>
        <taxon>Paracoccaceae</taxon>
        <taxon>Roseicitreum</taxon>
    </lineage>
</organism>
<dbReference type="EMBL" id="FNOM01000009">
    <property type="protein sequence ID" value="SDX49071.1"/>
    <property type="molecule type" value="Genomic_DNA"/>
</dbReference>
<dbReference type="PANTHER" id="PTHR32125:SF4">
    <property type="entry name" value="2-C-METHYL-D-ERYTHRITOL 4-PHOSPHATE CYTIDYLYLTRANSFERASE, CHLOROPLASTIC"/>
    <property type="match status" value="1"/>
</dbReference>
<dbReference type="PROSITE" id="PS01295">
    <property type="entry name" value="ISPD"/>
    <property type="match status" value="1"/>
</dbReference>
<dbReference type="InterPro" id="IPR034683">
    <property type="entry name" value="IspD/TarI"/>
</dbReference>
<evidence type="ECO:0000256" key="6">
    <source>
        <dbReference type="ARBA" id="ARBA00023229"/>
    </source>
</evidence>
<feature type="site" description="Transition state stabilizer" evidence="7">
    <location>
        <position position="33"/>
    </location>
</feature>
<proteinExistence type="inferred from homology"/>
<feature type="site" description="Positions MEP for the nucleophilic attack" evidence="7">
    <location>
        <position position="219"/>
    </location>
</feature>
<dbReference type="CDD" id="cd02516">
    <property type="entry name" value="CDP-ME_synthetase"/>
    <property type="match status" value="1"/>
</dbReference>
<dbReference type="InterPro" id="IPR018294">
    <property type="entry name" value="ISPD_synthase_CS"/>
</dbReference>
<dbReference type="InterPro" id="IPR001228">
    <property type="entry name" value="IspD"/>
</dbReference>
<sequence>MPQPPTSALPHDAPAATAGDVAAIIVAAGRGTRAGGDAPKQWQTLCGQMVLAHTLDAILAAGIGRVVLVLHPDDTARARPLLRDGVTVVTGGESRAGSVRNALEHLSHAPPGLVLIHDGARPLIARAVIARVLDALHRHPGAAPALPITDALWRGVDGRVTGTQARDGLFRAQTPQGFRFHQILSAHRAHQGDAADDVEIARAAGLDVAIVPGDDDNLKLTYPQDFARAAQILQQRATQQEA</sequence>
<evidence type="ECO:0000313" key="8">
    <source>
        <dbReference type="EMBL" id="SDX49071.1"/>
    </source>
</evidence>
<dbReference type="InterPro" id="IPR029044">
    <property type="entry name" value="Nucleotide-diphossugar_trans"/>
</dbReference>
<keyword evidence="6 7" id="KW-0414">Isoprene biosynthesis</keyword>
<accession>A0A1H3C4P3</accession>
<dbReference type="Pfam" id="PF01128">
    <property type="entry name" value="IspD"/>
    <property type="match status" value="1"/>
</dbReference>
<dbReference type="STRING" id="564137.SAMN04488238_10918"/>
<reference evidence="8 9" key="1">
    <citation type="submission" date="2016-10" db="EMBL/GenBank/DDBJ databases">
        <authorList>
            <person name="de Groot N.N."/>
        </authorList>
    </citation>
    <scope>NUCLEOTIDE SEQUENCE [LARGE SCALE GENOMIC DNA]</scope>
    <source>
        <strain evidence="8 9">CGMCC 1.8894</strain>
    </source>
</reference>
<comment type="similarity">
    <text evidence="3 7">Belongs to the IspD/TarI cytidylyltransferase family. IspD subfamily.</text>
</comment>
<keyword evidence="4 7" id="KW-0808">Transferase</keyword>